<dbReference type="Proteomes" id="UP000196694">
    <property type="component" value="Unassembled WGS sequence"/>
</dbReference>
<evidence type="ECO:0000313" key="2">
    <source>
        <dbReference type="EMBL" id="OWJ54019.1"/>
    </source>
</evidence>
<dbReference type="InterPro" id="IPR027417">
    <property type="entry name" value="P-loop_NTPase"/>
</dbReference>
<evidence type="ECO:0000313" key="3">
    <source>
        <dbReference type="Proteomes" id="UP000058613"/>
    </source>
</evidence>
<gene>
    <name evidence="2" type="ORF">Pdsh_09100</name>
    <name evidence="1" type="ORF">Pyrde_0507</name>
</gene>
<accession>A0A0P0N116</accession>
<reference evidence="1 3" key="1">
    <citation type="submission" date="2015-10" db="EMBL/GenBank/DDBJ databases">
        <title>Complete genome sequence of hyperthermophilic archaeon Pyrodictium delaneyi Su06.</title>
        <authorList>
            <person name="Jung J.-H."/>
            <person name="Lin J."/>
            <person name="Holden J.F."/>
            <person name="Park C.-S."/>
        </authorList>
    </citation>
    <scope>NUCLEOTIDE SEQUENCE [LARGE SCALE GENOMIC DNA]</scope>
    <source>
        <strain evidence="1 3">Su06</strain>
    </source>
</reference>
<dbReference type="SUPFAM" id="SSF52540">
    <property type="entry name" value="P-loop containing nucleoside triphosphate hydrolases"/>
    <property type="match status" value="1"/>
</dbReference>
<dbReference type="GeneID" id="26098837"/>
<name>A0A0P0N116_9CREN</name>
<dbReference type="RefSeq" id="WP_055407939.1">
    <property type="nucleotide sequence ID" value="NZ_CP013011.1"/>
</dbReference>
<evidence type="ECO:0000313" key="1">
    <source>
        <dbReference type="EMBL" id="ALL00557.1"/>
    </source>
</evidence>
<dbReference type="EMBL" id="CP013011">
    <property type="protein sequence ID" value="ALL00557.1"/>
    <property type="molecule type" value="Genomic_DNA"/>
</dbReference>
<reference evidence="2 4" key="2">
    <citation type="submission" date="2017-05" db="EMBL/GenBank/DDBJ databases">
        <title>The draft genome of the hyperthermophilic archaeon 'Pyrodictium delaneyi strain Hulk', an iron and nitrate reducer, reveals the capacity for sulfate reduction.</title>
        <authorList>
            <person name="Demey L.M."/>
            <person name="Miller C."/>
            <person name="Manzella M."/>
            <person name="Reguera G."/>
            <person name="Kashefi K."/>
        </authorList>
    </citation>
    <scope>NUCLEOTIDE SEQUENCE [LARGE SCALE GENOMIC DNA]</scope>
    <source>
        <strain evidence="2 4">Hulk</strain>
    </source>
</reference>
<dbReference type="STRING" id="1273541.Pyrde_0507"/>
<sequence>MPICHRLIETLTWPGVVLVYGIAGAGKTTLSLEFVRDYCRTRCLFVTTEGLEFIRRAEQMGINTARMIVYEALWYTDLLDLLTRKDIPLYDIVVIDSINSFIRIDAENSYRIVLLLAASLYKVSEDYGVPIIETAQVHSNGEQQYEPVAGRGLSLWTHNVIRLDYLSPGHRRLLVEKPSDTRLELELRISDGGIEWLNC</sequence>
<dbReference type="Pfam" id="PF13481">
    <property type="entry name" value="AAA_25"/>
    <property type="match status" value="1"/>
</dbReference>
<dbReference type="Gene3D" id="3.40.50.300">
    <property type="entry name" value="P-loop containing nucleotide triphosphate hydrolases"/>
    <property type="match status" value="1"/>
</dbReference>
<dbReference type="AlphaFoldDB" id="A0A0P0N116"/>
<evidence type="ECO:0000313" key="4">
    <source>
        <dbReference type="Proteomes" id="UP000196694"/>
    </source>
</evidence>
<dbReference type="Proteomes" id="UP000058613">
    <property type="component" value="Chromosome"/>
</dbReference>
<dbReference type="KEGG" id="pdl:Pyrde_0507"/>
<keyword evidence="4" id="KW-1185">Reference proteome</keyword>
<protein>
    <submittedName>
        <fullName evidence="1">RecA/RadA recombinase</fullName>
    </submittedName>
</protein>
<dbReference type="EMBL" id="NCQP01000007">
    <property type="protein sequence ID" value="OWJ54019.1"/>
    <property type="molecule type" value="Genomic_DNA"/>
</dbReference>
<proteinExistence type="predicted"/>
<organism evidence="1 3">
    <name type="scientific">Pyrodictium delaneyi</name>
    <dbReference type="NCBI Taxonomy" id="1273541"/>
    <lineage>
        <taxon>Archaea</taxon>
        <taxon>Thermoproteota</taxon>
        <taxon>Thermoprotei</taxon>
        <taxon>Desulfurococcales</taxon>
        <taxon>Pyrodictiaceae</taxon>
        <taxon>Pyrodictium</taxon>
    </lineage>
</organism>
<dbReference type="OrthoDB" id="17644at2157"/>